<comment type="caution">
    <text evidence="2">The sequence shown here is derived from an EMBL/GenBank/DDBJ whole genome shotgun (WGS) entry which is preliminary data.</text>
</comment>
<dbReference type="EMBL" id="UARK01000011">
    <property type="protein sequence ID" value="SPW28642.1"/>
    <property type="molecule type" value="Genomic_DNA"/>
</dbReference>
<dbReference type="Proteomes" id="UP000249886">
    <property type="component" value="Unassembled WGS sequence"/>
</dbReference>
<name>A0A6H9XU51_9CORY</name>
<sequence length="252" mass="28591">MFTRVDDRLHDHPKFLKCSLSARGLWITALSWVGDKLTDGFVPHSCLGRLGARKRDADRLVEAGLWERGECDGEPGYWFHDFEDWNKAATHAEVRKRAGQNRSRVLKHRTRRSVVYKQRTPQPTVTGTTPADWSTPEDPRCRDHAKLPREHVPACRACGQARQWFTQQAMAEKQARHDAIASCEYCDDRGLATTQDTAGNDVLIRCSHNGPLPIIPAPEPVVHNPPPPEVRAWFDRQHSTRQPVVVHSASME</sequence>
<feature type="compositionally biased region" description="Polar residues" evidence="1">
    <location>
        <begin position="120"/>
        <end position="132"/>
    </location>
</feature>
<proteinExistence type="predicted"/>
<feature type="region of interest" description="Disordered" evidence="1">
    <location>
        <begin position="120"/>
        <end position="141"/>
    </location>
</feature>
<dbReference type="AlphaFoldDB" id="A0A6H9XU51"/>
<accession>A0A6H9XU51</accession>
<evidence type="ECO:0000313" key="3">
    <source>
        <dbReference type="Proteomes" id="UP000249886"/>
    </source>
</evidence>
<organism evidence="2 3">
    <name type="scientific">Corynebacterium matruchotii</name>
    <dbReference type="NCBI Taxonomy" id="43768"/>
    <lineage>
        <taxon>Bacteria</taxon>
        <taxon>Bacillati</taxon>
        <taxon>Actinomycetota</taxon>
        <taxon>Actinomycetes</taxon>
        <taxon>Mycobacteriales</taxon>
        <taxon>Corynebacteriaceae</taxon>
        <taxon>Corynebacterium</taxon>
    </lineage>
</organism>
<dbReference type="RefSeq" id="WP_005524864.1">
    <property type="nucleotide sequence ID" value="NZ_CAUOLB010000004.1"/>
</dbReference>
<evidence type="ECO:0000313" key="2">
    <source>
        <dbReference type="EMBL" id="SPW28642.1"/>
    </source>
</evidence>
<dbReference type="GeneID" id="84573562"/>
<gene>
    <name evidence="2" type="ORF">NCTC10254_01588</name>
</gene>
<evidence type="ECO:0000256" key="1">
    <source>
        <dbReference type="SAM" id="MobiDB-lite"/>
    </source>
</evidence>
<protein>
    <submittedName>
        <fullName evidence="2">Uncharacterized protein</fullName>
    </submittedName>
</protein>
<reference evidence="2 3" key="1">
    <citation type="submission" date="2018-06" db="EMBL/GenBank/DDBJ databases">
        <authorList>
            <consortium name="Pathogen Informatics"/>
            <person name="Doyle S."/>
        </authorList>
    </citation>
    <scope>NUCLEOTIDE SEQUENCE [LARGE SCALE GENOMIC DNA]</scope>
    <source>
        <strain evidence="2 3">NCTC10254</strain>
    </source>
</reference>